<dbReference type="HOGENOM" id="CLU_564837_0_0_10"/>
<evidence type="ECO:0000259" key="16">
    <source>
        <dbReference type="Pfam" id="PF08369"/>
    </source>
</evidence>
<evidence type="ECO:0000259" key="15">
    <source>
        <dbReference type="Pfam" id="PF00148"/>
    </source>
</evidence>
<dbReference type="PANTHER" id="PTHR33712">
    <property type="entry name" value="LIGHT-INDEPENDENT PROTOCHLOROPHYLLIDE REDUCTASE SUBUNIT B"/>
    <property type="match status" value="1"/>
</dbReference>
<dbReference type="KEGG" id="cts:Ctha_0817"/>
<evidence type="ECO:0000256" key="3">
    <source>
        <dbReference type="ARBA" id="ARBA00008935"/>
    </source>
</evidence>
<dbReference type="Pfam" id="PF00148">
    <property type="entry name" value="Oxidored_nitro"/>
    <property type="match status" value="1"/>
</dbReference>
<feature type="domain" description="Nitrogenase/oxidoreductase component 1" evidence="15">
    <location>
        <begin position="14"/>
        <end position="391"/>
    </location>
</feature>
<dbReference type="PIRSF" id="PIRSF000163">
    <property type="entry name" value="PCP_ChlB"/>
    <property type="match status" value="1"/>
</dbReference>
<dbReference type="PANTHER" id="PTHR33712:SF7">
    <property type="entry name" value="LIGHT-INDEPENDENT PROTOCHLOROPHYLLIDE REDUCTASE SUBUNIT B"/>
    <property type="match status" value="1"/>
</dbReference>
<evidence type="ECO:0000256" key="4">
    <source>
        <dbReference type="ARBA" id="ARBA00011283"/>
    </source>
</evidence>
<sequence length="469" mass="51717">MSEFIRDESTTSGFWAAVNTFCALSDVHVIADAPIGCYNLSGVAVIDYTDAIPYLRNLTPTDLTERAISTTGSTDITKETIDKLIGNGKKLIVISSAESEMIAAEHTNFLKTNYPETKFFPSKSLSENEWEARDRALLWCYENYDDKRPVAVEPGTVSIIGPTYGCFNSPADLAEVKRLVRGAGGTIKTVFPYEASLEQISELKNAEVIVVMYEEFGKALAEALGRPVLYAPFGLYNTEKFILDLGNLLGNPTRAEAFLAEEKKTTLSLIWDLWRGPQSEWFPTVMFGVVAAKSYANGLKKLLHEDLGMTCHFAVDSATADNNAIRNTLQSTPPQIVFGRISEKIYLTEVGARARFIPAGFPGPIVRRALGTPFMGFSGAVYVVQEIVNILYDTLFQFLPGHNPRAIAQLAEAELKWTETANALLKERTSKAPFISQISFSRELKAKAEALARQRGLQEVTPEILNGVQ</sequence>
<dbReference type="InterPro" id="IPR010244">
    <property type="entry name" value="BchZ"/>
</dbReference>
<dbReference type="eggNOG" id="COG2710">
    <property type="taxonomic scope" value="Bacteria"/>
</dbReference>
<dbReference type="NCBIfam" id="TIGR02014">
    <property type="entry name" value="BchZ"/>
    <property type="match status" value="1"/>
</dbReference>
<dbReference type="EMBL" id="CP001100">
    <property type="protein sequence ID" value="ACF13285.1"/>
    <property type="molecule type" value="Genomic_DNA"/>
</dbReference>
<dbReference type="UniPathway" id="UPA00669"/>
<evidence type="ECO:0000256" key="13">
    <source>
        <dbReference type="ARBA" id="ARBA00049059"/>
    </source>
</evidence>
<comment type="similarity">
    <text evidence="3">Belongs to the ChlB/BchB/BchZ family.</text>
</comment>
<dbReference type="InterPro" id="IPR000510">
    <property type="entry name" value="Nase/OxRdtase_comp1"/>
</dbReference>
<proteinExistence type="inferred from homology"/>
<dbReference type="GO" id="GO:0016730">
    <property type="term" value="F:oxidoreductase activity, acting on iron-sulfur proteins as donors"/>
    <property type="evidence" value="ECO:0007669"/>
    <property type="project" value="InterPro"/>
</dbReference>
<keyword evidence="10" id="KW-0077">Bacteriochlorophyll biosynthesis</keyword>
<dbReference type="InterPro" id="IPR016209">
    <property type="entry name" value="Protochlorophyllide_Rdtase"/>
</dbReference>
<keyword evidence="8" id="KW-0560">Oxidoreductase</keyword>
<evidence type="ECO:0000256" key="12">
    <source>
        <dbReference type="ARBA" id="ARBA00048788"/>
    </source>
</evidence>
<dbReference type="EC" id="1.3.7.15" evidence="5"/>
<evidence type="ECO:0000256" key="11">
    <source>
        <dbReference type="ARBA" id="ARBA00032447"/>
    </source>
</evidence>
<dbReference type="AlphaFoldDB" id="B3QWS1"/>
<evidence type="ECO:0000256" key="7">
    <source>
        <dbReference type="ARBA" id="ARBA00022531"/>
    </source>
</evidence>
<comment type="subunit">
    <text evidence="4">Chlorophyllide reductase is composed of three subunits; BchX, BchY and BchZ. Forms a heterodimer of one BchY and one BchZ subunit.</text>
</comment>
<comment type="pathway">
    <text evidence="2">Porphyrin-containing compound metabolism; bacteriochlorophyll biosynthesis.</text>
</comment>
<keyword evidence="7" id="KW-0602">Photosynthesis</keyword>
<dbReference type="RefSeq" id="WP_012499369.1">
    <property type="nucleotide sequence ID" value="NC_011026.1"/>
</dbReference>
<organism evidence="17 18">
    <name type="scientific">Chloroherpeton thalassium (strain ATCC 35110 / GB-78)</name>
    <dbReference type="NCBI Taxonomy" id="517418"/>
    <lineage>
        <taxon>Bacteria</taxon>
        <taxon>Pseudomonadati</taxon>
        <taxon>Chlorobiota</taxon>
        <taxon>Chlorobiia</taxon>
        <taxon>Chlorobiales</taxon>
        <taxon>Chloroherpetonaceae</taxon>
        <taxon>Chloroherpeton</taxon>
    </lineage>
</organism>
<evidence type="ECO:0000256" key="14">
    <source>
        <dbReference type="ARBA" id="ARBA00049411"/>
    </source>
</evidence>
<evidence type="ECO:0000256" key="6">
    <source>
        <dbReference type="ARBA" id="ARBA00019776"/>
    </source>
</evidence>
<evidence type="ECO:0000256" key="1">
    <source>
        <dbReference type="ARBA" id="ARBA00003934"/>
    </source>
</evidence>
<dbReference type="GO" id="GO:0030494">
    <property type="term" value="P:bacteriochlorophyll biosynthetic process"/>
    <property type="evidence" value="ECO:0007669"/>
    <property type="project" value="UniProtKB-UniPathway"/>
</dbReference>
<comment type="catalytic activity">
    <reaction evidence="13">
        <text>3-deacetyl-3-vinylbacteriochlorophyllide a + 2 oxidized [2Fe-2S]-[ferredoxin] + ADP + phosphate = chlorophyllide a + 2 reduced [2Fe-2S]-[ferredoxin] + ATP + H2O + H(+)</text>
        <dbReference type="Rhea" id="RHEA:37051"/>
        <dbReference type="Rhea" id="RHEA-COMP:10000"/>
        <dbReference type="Rhea" id="RHEA-COMP:10001"/>
        <dbReference type="ChEBI" id="CHEBI:15377"/>
        <dbReference type="ChEBI" id="CHEBI:15378"/>
        <dbReference type="ChEBI" id="CHEBI:30616"/>
        <dbReference type="ChEBI" id="CHEBI:33737"/>
        <dbReference type="ChEBI" id="CHEBI:33738"/>
        <dbReference type="ChEBI" id="CHEBI:43474"/>
        <dbReference type="ChEBI" id="CHEBI:83348"/>
        <dbReference type="ChEBI" id="CHEBI:83373"/>
        <dbReference type="ChEBI" id="CHEBI:456216"/>
        <dbReference type="EC" id="1.3.7.15"/>
    </reaction>
</comment>
<dbReference type="STRING" id="517418.Ctha_0817"/>
<evidence type="ECO:0000256" key="9">
    <source>
        <dbReference type="ARBA" id="ARBA00023171"/>
    </source>
</evidence>
<comment type="catalytic activity">
    <reaction evidence="12">
        <text>bacteriochlorophyllide a + 2 oxidized [2Fe-2S]-[ferredoxin] + ADP + phosphate = 3-acetyl-3-devinylchlorophyllide a + 2 reduced [2Fe-2S]-[ferredoxin] + ATP + H2O + H(+)</text>
        <dbReference type="Rhea" id="RHEA:48944"/>
        <dbReference type="Rhea" id="RHEA-COMP:10000"/>
        <dbReference type="Rhea" id="RHEA-COMP:10001"/>
        <dbReference type="ChEBI" id="CHEBI:15377"/>
        <dbReference type="ChEBI" id="CHEBI:15378"/>
        <dbReference type="ChEBI" id="CHEBI:30616"/>
        <dbReference type="ChEBI" id="CHEBI:33737"/>
        <dbReference type="ChEBI" id="CHEBI:33738"/>
        <dbReference type="ChEBI" id="CHEBI:43474"/>
        <dbReference type="ChEBI" id="CHEBI:90794"/>
        <dbReference type="ChEBI" id="CHEBI:90795"/>
        <dbReference type="ChEBI" id="CHEBI:456216"/>
        <dbReference type="EC" id="1.3.7.15"/>
    </reaction>
</comment>
<dbReference type="InterPro" id="IPR050152">
    <property type="entry name" value="ChlB/BchB/BchZ"/>
</dbReference>
<gene>
    <name evidence="17" type="ordered locus">Ctha_0817</name>
</gene>
<name>B3QWS1_CHLT3</name>
<evidence type="ECO:0000256" key="8">
    <source>
        <dbReference type="ARBA" id="ARBA00023002"/>
    </source>
</evidence>
<dbReference type="Pfam" id="PF08369">
    <property type="entry name" value="PCP_red"/>
    <property type="match status" value="1"/>
</dbReference>
<reference evidence="17 18" key="1">
    <citation type="submission" date="2008-06" db="EMBL/GenBank/DDBJ databases">
        <title>Complete sequence of Chloroherpeton thalassium ATCC 35110.</title>
        <authorList>
            <consortium name="US DOE Joint Genome Institute"/>
            <person name="Lucas S."/>
            <person name="Copeland A."/>
            <person name="Lapidus A."/>
            <person name="Glavina del Rio T."/>
            <person name="Dalin E."/>
            <person name="Tice H."/>
            <person name="Bruce D."/>
            <person name="Goodwin L."/>
            <person name="Pitluck S."/>
            <person name="Schmutz J."/>
            <person name="Larimer F."/>
            <person name="Land M."/>
            <person name="Hauser L."/>
            <person name="Kyrpides N."/>
            <person name="Mikhailova N."/>
            <person name="Liu Z."/>
            <person name="Li T."/>
            <person name="Zhao F."/>
            <person name="Overmann J."/>
            <person name="Bryant D.A."/>
            <person name="Richardson P."/>
        </authorList>
    </citation>
    <scope>NUCLEOTIDE SEQUENCE [LARGE SCALE GENOMIC DNA]</scope>
    <source>
        <strain evidence="18">ATCC 35110 / GB-78</strain>
    </source>
</reference>
<evidence type="ECO:0000313" key="17">
    <source>
        <dbReference type="EMBL" id="ACF13285.1"/>
    </source>
</evidence>
<dbReference type="InterPro" id="IPR013580">
    <property type="entry name" value="LI-POR_suB-like_C"/>
</dbReference>
<comment type="catalytic activity">
    <reaction evidence="14">
        <text>3-deacetyl-3-(1-hydroxyethyl)bacteriochlorophyllide a + 2 oxidized [2Fe-2S]-[ferredoxin] + ADP + phosphate = 3-devinyl-3-(1-hydroxyethyl)chlorophyllide a + 2 reduced [2Fe-2S]-[ferredoxin] + ATP + H2O + H(+)</text>
        <dbReference type="Rhea" id="RHEA:48948"/>
        <dbReference type="Rhea" id="RHEA-COMP:10000"/>
        <dbReference type="Rhea" id="RHEA-COMP:10001"/>
        <dbReference type="ChEBI" id="CHEBI:15377"/>
        <dbReference type="ChEBI" id="CHEBI:15378"/>
        <dbReference type="ChEBI" id="CHEBI:30616"/>
        <dbReference type="ChEBI" id="CHEBI:33737"/>
        <dbReference type="ChEBI" id="CHEBI:33738"/>
        <dbReference type="ChEBI" id="CHEBI:43474"/>
        <dbReference type="ChEBI" id="CHEBI:90791"/>
        <dbReference type="ChEBI" id="CHEBI:90792"/>
        <dbReference type="ChEBI" id="CHEBI:456216"/>
        <dbReference type="EC" id="1.3.7.15"/>
    </reaction>
</comment>
<evidence type="ECO:0000313" key="18">
    <source>
        <dbReference type="Proteomes" id="UP000001208"/>
    </source>
</evidence>
<dbReference type="SUPFAM" id="SSF53807">
    <property type="entry name" value="Helical backbone' metal receptor"/>
    <property type="match status" value="1"/>
</dbReference>
<feature type="domain" description="Light-independent protochlorophyllide reductase subunit B-like C-terminal" evidence="16">
    <location>
        <begin position="417"/>
        <end position="466"/>
    </location>
</feature>
<comment type="function">
    <text evidence="1">Converts chlorophylls (Chl) into bacteriochlorophylls (BChl) by reducing ring B of the tetrapyrrole.</text>
</comment>
<evidence type="ECO:0000256" key="10">
    <source>
        <dbReference type="ARBA" id="ARBA00023181"/>
    </source>
</evidence>
<accession>B3QWS1</accession>
<evidence type="ECO:0000256" key="5">
    <source>
        <dbReference type="ARBA" id="ARBA00012326"/>
    </source>
</evidence>
<keyword evidence="9" id="KW-0149">Chlorophyll biosynthesis</keyword>
<dbReference type="GO" id="GO:0015979">
    <property type="term" value="P:photosynthesis"/>
    <property type="evidence" value="ECO:0007669"/>
    <property type="project" value="UniProtKB-KW"/>
</dbReference>
<keyword evidence="18" id="KW-1185">Reference proteome</keyword>
<dbReference type="Proteomes" id="UP000001208">
    <property type="component" value="Chromosome"/>
</dbReference>
<protein>
    <recommendedName>
        <fullName evidence="6">Chlorophyllide reductase subunit Z</fullName>
        <ecNumber evidence="5">1.3.7.15</ecNumber>
    </recommendedName>
    <alternativeName>
        <fullName evidence="11">Chlorin reductase subunit Z</fullName>
    </alternativeName>
</protein>
<dbReference type="Gene3D" id="3.40.50.1980">
    <property type="entry name" value="Nitrogenase molybdenum iron protein domain"/>
    <property type="match status" value="1"/>
</dbReference>
<evidence type="ECO:0000256" key="2">
    <source>
        <dbReference type="ARBA" id="ARBA00004800"/>
    </source>
</evidence>
<dbReference type="OrthoDB" id="3199475at2"/>